<comment type="caution">
    <text evidence="1">The sequence shown here is derived from an EMBL/GenBank/DDBJ whole genome shotgun (WGS) entry which is preliminary data.</text>
</comment>
<dbReference type="EMBL" id="CAJJDP010000131">
    <property type="protein sequence ID" value="CAD8203783.1"/>
    <property type="molecule type" value="Genomic_DNA"/>
</dbReference>
<proteinExistence type="predicted"/>
<evidence type="ECO:0000313" key="1">
    <source>
        <dbReference type="EMBL" id="CAD8203783.1"/>
    </source>
</evidence>
<dbReference type="Proteomes" id="UP000683925">
    <property type="component" value="Unassembled WGS sequence"/>
</dbReference>
<evidence type="ECO:0000313" key="2">
    <source>
        <dbReference type="Proteomes" id="UP000683925"/>
    </source>
</evidence>
<accession>A0A8S1XRS0</accession>
<keyword evidence="2" id="KW-1185">Reference proteome</keyword>
<gene>
    <name evidence="1" type="ORF">POCTA_138.1.T1310011</name>
</gene>
<protein>
    <submittedName>
        <fullName evidence="1">Uncharacterized protein</fullName>
    </submittedName>
</protein>
<organism evidence="1 2">
    <name type="scientific">Paramecium octaurelia</name>
    <dbReference type="NCBI Taxonomy" id="43137"/>
    <lineage>
        <taxon>Eukaryota</taxon>
        <taxon>Sar</taxon>
        <taxon>Alveolata</taxon>
        <taxon>Ciliophora</taxon>
        <taxon>Intramacronucleata</taxon>
        <taxon>Oligohymenophorea</taxon>
        <taxon>Peniculida</taxon>
        <taxon>Parameciidae</taxon>
        <taxon>Paramecium</taxon>
    </lineage>
</organism>
<reference evidence="1" key="1">
    <citation type="submission" date="2021-01" db="EMBL/GenBank/DDBJ databases">
        <authorList>
            <consortium name="Genoscope - CEA"/>
            <person name="William W."/>
        </authorList>
    </citation>
    <scope>NUCLEOTIDE SEQUENCE</scope>
</reference>
<name>A0A8S1XRS0_PAROT</name>
<dbReference type="AlphaFoldDB" id="A0A8S1XRS0"/>
<sequence length="61" mass="7268">MSLYQIVTINEEIFRKQTIASCYSQQDVKSRKQKGIFHCHKKSIITVRYRRIKQILIALNV</sequence>